<sequence>MVAIQWQKSSFSTDSQGDCIELANPEGVAILLRESDAPHTVIATSPAALRALLATATGRWR</sequence>
<dbReference type="InterPro" id="IPR007278">
    <property type="entry name" value="DUF397"/>
</dbReference>
<organism evidence="2 3">
    <name type="scientific">Streptomyces griseocarneus</name>
    <dbReference type="NCBI Taxonomy" id="51201"/>
    <lineage>
        <taxon>Bacteria</taxon>
        <taxon>Bacillati</taxon>
        <taxon>Actinomycetota</taxon>
        <taxon>Actinomycetes</taxon>
        <taxon>Kitasatosporales</taxon>
        <taxon>Streptomycetaceae</taxon>
        <taxon>Streptomyces</taxon>
    </lineage>
</organism>
<feature type="domain" description="DUF397" evidence="1">
    <location>
        <begin position="5"/>
        <end position="56"/>
    </location>
</feature>
<reference evidence="2 3" key="1">
    <citation type="submission" date="2021-03" db="EMBL/GenBank/DDBJ databases">
        <title>Streptomyces strains.</title>
        <authorList>
            <person name="Lund M.B."/>
            <person name="Toerring T."/>
        </authorList>
    </citation>
    <scope>NUCLEOTIDE SEQUENCE [LARGE SCALE GENOMIC DNA]</scope>
    <source>
        <strain evidence="2 3">KCC S-1010</strain>
    </source>
</reference>
<name>A0ABX7RVI4_9ACTN</name>
<accession>A0ABX7RVI4</accession>
<dbReference type="Proteomes" id="UP000671836">
    <property type="component" value="Chromosome"/>
</dbReference>
<dbReference type="EMBL" id="CP071595">
    <property type="protein sequence ID" value="QSY52339.1"/>
    <property type="molecule type" value="Genomic_DNA"/>
</dbReference>
<proteinExistence type="predicted"/>
<evidence type="ECO:0000313" key="3">
    <source>
        <dbReference type="Proteomes" id="UP000671836"/>
    </source>
</evidence>
<evidence type="ECO:0000313" key="2">
    <source>
        <dbReference type="EMBL" id="QSY52339.1"/>
    </source>
</evidence>
<protein>
    <submittedName>
        <fullName evidence="2">DUF397 domain-containing protein</fullName>
    </submittedName>
</protein>
<keyword evidence="3" id="KW-1185">Reference proteome</keyword>
<gene>
    <name evidence="2" type="ORF">J3S04_08835</name>
</gene>
<evidence type="ECO:0000259" key="1">
    <source>
        <dbReference type="Pfam" id="PF04149"/>
    </source>
</evidence>
<dbReference type="Pfam" id="PF04149">
    <property type="entry name" value="DUF397"/>
    <property type="match status" value="1"/>
</dbReference>